<protein>
    <submittedName>
        <fullName evidence="3">10742_t:CDS:1</fullName>
    </submittedName>
</protein>
<proteinExistence type="predicted"/>
<evidence type="ECO:0000313" key="3">
    <source>
        <dbReference type="EMBL" id="CAG8643832.1"/>
    </source>
</evidence>
<dbReference type="PANTHER" id="PTHR19303">
    <property type="entry name" value="TRANSPOSON"/>
    <property type="match status" value="1"/>
</dbReference>
<feature type="domain" description="HTH CENPB-type" evidence="2">
    <location>
        <begin position="66"/>
        <end position="137"/>
    </location>
</feature>
<dbReference type="Gene3D" id="1.10.10.60">
    <property type="entry name" value="Homeodomain-like"/>
    <property type="match status" value="2"/>
</dbReference>
<dbReference type="InterPro" id="IPR006600">
    <property type="entry name" value="HTH_CenpB_DNA-bd_dom"/>
</dbReference>
<comment type="caution">
    <text evidence="3">The sequence shown here is derived from an EMBL/GenBank/DDBJ whole genome shotgun (WGS) entry which is preliminary data.</text>
</comment>
<organism evidence="3 4">
    <name type="scientific">Ambispora gerdemannii</name>
    <dbReference type="NCBI Taxonomy" id="144530"/>
    <lineage>
        <taxon>Eukaryota</taxon>
        <taxon>Fungi</taxon>
        <taxon>Fungi incertae sedis</taxon>
        <taxon>Mucoromycota</taxon>
        <taxon>Glomeromycotina</taxon>
        <taxon>Glomeromycetes</taxon>
        <taxon>Archaeosporales</taxon>
        <taxon>Ambisporaceae</taxon>
        <taxon>Ambispora</taxon>
    </lineage>
</organism>
<dbReference type="InterPro" id="IPR004875">
    <property type="entry name" value="DDE_SF_endonuclease_dom"/>
</dbReference>
<name>A0A9N9DQM4_9GLOM</name>
<dbReference type="SMART" id="SM00674">
    <property type="entry name" value="CENPB"/>
    <property type="match status" value="1"/>
</dbReference>
<evidence type="ECO:0000313" key="4">
    <source>
        <dbReference type="Proteomes" id="UP000789831"/>
    </source>
</evidence>
<sequence length="465" mass="53059">MSQQTKQRNIISALQKREICLLKKNVPEPKNVDLAKQFKISPGQVTDILKNSAKWLAIDPNSYQAKLKKARFSNLSKVEEALIIWIEKALECNLTITGSLIQQKSLKFAELLEVTDFKASSGWLEKFKKRYSISAFNKHGESLSAPVKEIPEMRENLKTVIKQYQPDDVFNCDETGLYWKMEPTRGLSTGPLSGTKQSKERITILLTCNATGTEKLIPLFIHKYQNPRPLNGISKSSLPVDYYWNNKAWMQISIWNDYLKKLDNKMRRANRNILLLVDNAPTHNLLDSLDLTNVTIHYLPPNTTSHLQPLDAGIIHSFKAHYRKLLLEKKIKAFDKQQITGNDELIDEEIEKANNIITNITSGQQLSIQRLIDSLSVDSSLSATDYITIDDGDMRKEMVTDNEIVSSLFPIEEEEDNDESSSTSLSTVFTKDAVVAFETAFNFLQQGDIEISYDEFKAFRTLKRK</sequence>
<dbReference type="GO" id="GO:0003677">
    <property type="term" value="F:DNA binding"/>
    <property type="evidence" value="ECO:0007669"/>
    <property type="project" value="UniProtKB-KW"/>
</dbReference>
<accession>A0A9N9DQM4</accession>
<evidence type="ECO:0000259" key="2">
    <source>
        <dbReference type="PROSITE" id="PS51253"/>
    </source>
</evidence>
<dbReference type="AlphaFoldDB" id="A0A9N9DQM4"/>
<dbReference type="Pfam" id="PF03184">
    <property type="entry name" value="DDE_1"/>
    <property type="match status" value="1"/>
</dbReference>
<dbReference type="PROSITE" id="PS51253">
    <property type="entry name" value="HTH_CENPB"/>
    <property type="match status" value="1"/>
</dbReference>
<dbReference type="Pfam" id="PF03221">
    <property type="entry name" value="HTH_Tnp_Tc5"/>
    <property type="match status" value="1"/>
</dbReference>
<dbReference type="OrthoDB" id="2440324at2759"/>
<dbReference type="InterPro" id="IPR050863">
    <property type="entry name" value="CenT-Element_Derived"/>
</dbReference>
<dbReference type="PANTHER" id="PTHR19303:SF73">
    <property type="entry name" value="PROTEIN PDC2"/>
    <property type="match status" value="1"/>
</dbReference>
<dbReference type="Proteomes" id="UP000789831">
    <property type="component" value="Unassembled WGS sequence"/>
</dbReference>
<reference evidence="3" key="1">
    <citation type="submission" date="2021-06" db="EMBL/GenBank/DDBJ databases">
        <authorList>
            <person name="Kallberg Y."/>
            <person name="Tangrot J."/>
            <person name="Rosling A."/>
        </authorList>
    </citation>
    <scope>NUCLEOTIDE SEQUENCE</scope>
    <source>
        <strain evidence="3">MT106</strain>
    </source>
</reference>
<dbReference type="InterPro" id="IPR009057">
    <property type="entry name" value="Homeodomain-like_sf"/>
</dbReference>
<feature type="non-terminal residue" evidence="3">
    <location>
        <position position="465"/>
    </location>
</feature>
<gene>
    <name evidence="3" type="ORF">AGERDE_LOCUS11099</name>
</gene>
<dbReference type="GO" id="GO:0005634">
    <property type="term" value="C:nucleus"/>
    <property type="evidence" value="ECO:0007669"/>
    <property type="project" value="TreeGrafter"/>
</dbReference>
<evidence type="ECO:0000256" key="1">
    <source>
        <dbReference type="ARBA" id="ARBA00023125"/>
    </source>
</evidence>
<dbReference type="SUPFAM" id="SSF46689">
    <property type="entry name" value="Homeodomain-like"/>
    <property type="match status" value="1"/>
</dbReference>
<keyword evidence="4" id="KW-1185">Reference proteome</keyword>
<dbReference type="EMBL" id="CAJVPL010004162">
    <property type="protein sequence ID" value="CAG8643832.1"/>
    <property type="molecule type" value="Genomic_DNA"/>
</dbReference>
<keyword evidence="1" id="KW-0238">DNA-binding</keyword>